<sequence length="384" mass="43299">MAGVTLCNTTGYKVTTLPVLLIAMLLLESVKSCNVAGSSCRNGTCYFVNTNAMKWQSALEHCKNTCNGRLAVVKDNYTQIFLHDLTSSEVWLGGREENLTDWWWIDQEGALTATTYTHWSGPQTSPNIEQQPDTYYEAKFQPAVVLMRVRNTSDTFPWVDREYLQTQNSGVICEADQKSQVCQGNHSFHWVQNNSRWTDIKDDVCVFINIPSERATWFEGQMSCKEAGGKLLKIDNDTVQKKVENRLNNNSGQLFYWIGLVHSVWRWVDDDSINLMFWRPIMYPPYHTGPACLALEGNASDVTRSWLMKDCSETLPYICEYPLATTMLSEPFTKIVTGNPAVTDGPLVTTANKSDEVNMTVSMNGTVSVGERTGTCDTLSPFRH</sequence>
<dbReference type="SUPFAM" id="SSF56436">
    <property type="entry name" value="C-type lectin-like"/>
    <property type="match status" value="2"/>
</dbReference>
<dbReference type="PANTHER" id="PTHR45710">
    <property type="entry name" value="C-TYPE LECTIN DOMAIN-CONTAINING PROTEIN 180"/>
    <property type="match status" value="1"/>
</dbReference>
<feature type="signal peptide" evidence="1">
    <location>
        <begin position="1"/>
        <end position="32"/>
    </location>
</feature>
<protein>
    <submittedName>
        <fullName evidence="4">Secretory phospholipase A2 receptor-like</fullName>
    </submittedName>
</protein>
<dbReference type="PANTHER" id="PTHR45710:SF39">
    <property type="entry name" value="C-TYPE LECTIN DOMAIN FAMILY 4 MEMBER M"/>
    <property type="match status" value="1"/>
</dbReference>
<dbReference type="InterPro" id="IPR016186">
    <property type="entry name" value="C-type_lectin-like/link_sf"/>
</dbReference>
<dbReference type="Gene3D" id="3.10.100.10">
    <property type="entry name" value="Mannose-Binding Protein A, subunit A"/>
    <property type="match status" value="2"/>
</dbReference>
<dbReference type="Proteomes" id="UP000085678">
    <property type="component" value="Unplaced"/>
</dbReference>
<feature type="chain" id="PRO_5010164549" evidence="1">
    <location>
        <begin position="33"/>
        <end position="384"/>
    </location>
</feature>
<dbReference type="GeneID" id="106174706"/>
<dbReference type="RefSeq" id="XP_013411822.1">
    <property type="nucleotide sequence ID" value="XM_013556368.1"/>
</dbReference>
<evidence type="ECO:0000259" key="2">
    <source>
        <dbReference type="PROSITE" id="PS50041"/>
    </source>
</evidence>
<proteinExistence type="predicted"/>
<reference evidence="4" key="1">
    <citation type="submission" date="2025-08" db="UniProtKB">
        <authorList>
            <consortium name="RefSeq"/>
        </authorList>
    </citation>
    <scope>IDENTIFICATION</scope>
    <source>
        <tissue evidence="4">Gonads</tissue>
    </source>
</reference>
<dbReference type="InterPro" id="IPR050828">
    <property type="entry name" value="C-type_lectin/matrix_domain"/>
</dbReference>
<dbReference type="KEGG" id="lak:106174706"/>
<dbReference type="InterPro" id="IPR016187">
    <property type="entry name" value="CTDL_fold"/>
</dbReference>
<feature type="domain" description="C-type lectin" evidence="2">
    <location>
        <begin position="201"/>
        <end position="320"/>
    </location>
</feature>
<dbReference type="AlphaFoldDB" id="A0A1S3JN76"/>
<dbReference type="Pfam" id="PF00059">
    <property type="entry name" value="Lectin_C"/>
    <property type="match status" value="2"/>
</dbReference>
<dbReference type="InterPro" id="IPR001304">
    <property type="entry name" value="C-type_lectin-like"/>
</dbReference>
<feature type="domain" description="C-type lectin" evidence="2">
    <location>
        <begin position="41"/>
        <end position="160"/>
    </location>
</feature>
<evidence type="ECO:0000313" key="4">
    <source>
        <dbReference type="RefSeq" id="XP_013411822.1"/>
    </source>
</evidence>
<accession>A0A1S3JN76</accession>
<dbReference type="InParanoid" id="A0A1S3JN76"/>
<dbReference type="PROSITE" id="PS50041">
    <property type="entry name" value="C_TYPE_LECTIN_2"/>
    <property type="match status" value="2"/>
</dbReference>
<dbReference type="SMART" id="SM00034">
    <property type="entry name" value="CLECT"/>
    <property type="match status" value="2"/>
</dbReference>
<organism evidence="3 4">
    <name type="scientific">Lingula anatina</name>
    <name type="common">Brachiopod</name>
    <name type="synonym">Lingula unguis</name>
    <dbReference type="NCBI Taxonomy" id="7574"/>
    <lineage>
        <taxon>Eukaryota</taxon>
        <taxon>Metazoa</taxon>
        <taxon>Spiralia</taxon>
        <taxon>Lophotrochozoa</taxon>
        <taxon>Brachiopoda</taxon>
        <taxon>Linguliformea</taxon>
        <taxon>Lingulata</taxon>
        <taxon>Lingulida</taxon>
        <taxon>Linguloidea</taxon>
        <taxon>Lingulidae</taxon>
        <taxon>Lingula</taxon>
    </lineage>
</organism>
<dbReference type="CDD" id="cd00037">
    <property type="entry name" value="CLECT"/>
    <property type="match status" value="2"/>
</dbReference>
<gene>
    <name evidence="4" type="primary">LOC106174706</name>
</gene>
<evidence type="ECO:0000313" key="3">
    <source>
        <dbReference type="Proteomes" id="UP000085678"/>
    </source>
</evidence>
<name>A0A1S3JN76_LINAN</name>
<keyword evidence="1" id="KW-0732">Signal</keyword>
<keyword evidence="3" id="KW-1185">Reference proteome</keyword>
<dbReference type="OrthoDB" id="6147631at2759"/>
<evidence type="ECO:0000256" key="1">
    <source>
        <dbReference type="SAM" id="SignalP"/>
    </source>
</evidence>